<evidence type="ECO:0000259" key="4">
    <source>
        <dbReference type="Pfam" id="PF13439"/>
    </source>
</evidence>
<keyword evidence="1" id="KW-0328">Glycosyltransferase</keyword>
<sequence>MTASAPVAPKVSLFLQDLHGGGAERVMLRLAAGIAERSHPVDLVLIRREGAYLDAIPPGVRLVVLNTRRTLNSVASLARYLRRERPAAMLSALVHVNVGALLAAKFARTRTRMIVTEHSQITRNFRSNPSSTVRLAYRMVPWLYPTASRVVAVSGGVAEDLARFSGMAGSRIDVVHNGIVTPDLYAKAAEPCGHPWFRPGEPPVVLAAGRMVDVKDFAALIRAFALLRAQRPARLMILGEGELRADLEQLAERLGVAADLAMPGFLPNPYALMSRAAVFVQSSRWEGLPSVLVEAMACGTPVVATDCPGGTREILDDGKLGALVPLDDDQALADSIARTLDDPVPANAMAYKVGQFTLDRAVDTYLDLALGTGRARSWEHGR</sequence>
<protein>
    <submittedName>
        <fullName evidence="5">Glycosyltransferase</fullName>
    </submittedName>
</protein>
<dbReference type="CDD" id="cd03811">
    <property type="entry name" value="GT4_GT28_WabH-like"/>
    <property type="match status" value="1"/>
</dbReference>
<dbReference type="Pfam" id="PF13439">
    <property type="entry name" value="Glyco_transf_4"/>
    <property type="match status" value="1"/>
</dbReference>
<dbReference type="Pfam" id="PF00534">
    <property type="entry name" value="Glycos_transf_1"/>
    <property type="match status" value="1"/>
</dbReference>
<keyword evidence="2" id="KW-0808">Transferase</keyword>
<evidence type="ECO:0000256" key="1">
    <source>
        <dbReference type="ARBA" id="ARBA00022676"/>
    </source>
</evidence>
<proteinExistence type="predicted"/>
<accession>A0ABX7BD68</accession>
<dbReference type="Proteomes" id="UP000595197">
    <property type="component" value="Chromosome"/>
</dbReference>
<reference evidence="5" key="1">
    <citation type="submission" date="2021-02" db="EMBL/GenBank/DDBJ databases">
        <title>Skermanella TT6 skin isolate.</title>
        <authorList>
            <person name="Lee K."/>
            <person name="Ganzorig M."/>
        </authorList>
    </citation>
    <scope>NUCLEOTIDE SEQUENCE</scope>
    <source>
        <strain evidence="5">TT6</strain>
    </source>
</reference>
<evidence type="ECO:0000256" key="2">
    <source>
        <dbReference type="ARBA" id="ARBA00022679"/>
    </source>
</evidence>
<dbReference type="PANTHER" id="PTHR12526:SF510">
    <property type="entry name" value="D-INOSITOL 3-PHOSPHATE GLYCOSYLTRANSFERASE"/>
    <property type="match status" value="1"/>
</dbReference>
<gene>
    <name evidence="5" type="ORF">IGS68_03715</name>
</gene>
<dbReference type="Gene3D" id="3.40.50.2000">
    <property type="entry name" value="Glycogen Phosphorylase B"/>
    <property type="match status" value="2"/>
</dbReference>
<evidence type="ECO:0000259" key="3">
    <source>
        <dbReference type="Pfam" id="PF00534"/>
    </source>
</evidence>
<dbReference type="SUPFAM" id="SSF53756">
    <property type="entry name" value="UDP-Glycosyltransferase/glycogen phosphorylase"/>
    <property type="match status" value="1"/>
</dbReference>
<feature type="domain" description="Glycosyl transferase family 1" evidence="3">
    <location>
        <begin position="198"/>
        <end position="350"/>
    </location>
</feature>
<keyword evidence="6" id="KW-1185">Reference proteome</keyword>
<name>A0ABX7BD68_9PROT</name>
<dbReference type="InterPro" id="IPR001296">
    <property type="entry name" value="Glyco_trans_1"/>
</dbReference>
<organism evidence="5 6">
    <name type="scientific">Skermanella cutis</name>
    <dbReference type="NCBI Taxonomy" id="2775420"/>
    <lineage>
        <taxon>Bacteria</taxon>
        <taxon>Pseudomonadati</taxon>
        <taxon>Pseudomonadota</taxon>
        <taxon>Alphaproteobacteria</taxon>
        <taxon>Rhodospirillales</taxon>
        <taxon>Azospirillaceae</taxon>
        <taxon>Skermanella</taxon>
    </lineage>
</organism>
<dbReference type="InterPro" id="IPR028098">
    <property type="entry name" value="Glyco_trans_4-like_N"/>
</dbReference>
<dbReference type="PANTHER" id="PTHR12526">
    <property type="entry name" value="GLYCOSYLTRANSFERASE"/>
    <property type="match status" value="1"/>
</dbReference>
<evidence type="ECO:0000313" key="5">
    <source>
        <dbReference type="EMBL" id="QQP90377.1"/>
    </source>
</evidence>
<feature type="domain" description="Glycosyltransferase subfamily 4-like N-terminal" evidence="4">
    <location>
        <begin position="21"/>
        <end position="180"/>
    </location>
</feature>
<dbReference type="RefSeq" id="WP_201077412.1">
    <property type="nucleotide sequence ID" value="NZ_CP067420.1"/>
</dbReference>
<evidence type="ECO:0000313" key="6">
    <source>
        <dbReference type="Proteomes" id="UP000595197"/>
    </source>
</evidence>
<dbReference type="EMBL" id="CP067420">
    <property type="protein sequence ID" value="QQP90377.1"/>
    <property type="molecule type" value="Genomic_DNA"/>
</dbReference>